<keyword evidence="1" id="KW-1133">Transmembrane helix</keyword>
<name>A0A8J2VD71_9BACL</name>
<accession>A0A8J2VD71</accession>
<evidence type="ECO:0000313" key="2">
    <source>
        <dbReference type="EMBL" id="GGE23346.1"/>
    </source>
</evidence>
<feature type="transmembrane region" description="Helical" evidence="1">
    <location>
        <begin position="443"/>
        <end position="460"/>
    </location>
</feature>
<keyword evidence="1" id="KW-0812">Transmembrane</keyword>
<sequence>MELSLAHVAYGMMTLLLITVMLLRKGVVLPALAGTFLVAWVYRERLAGGIQSLFLANLEAARELFSIFLIITFMVALLRAMEELGADRKMIAPVQTVMVNGNVAFWLLAGVTYVLSLFFWPTPAVPLICALLVPAAIRAGLPAMGCAVVVALAGQGMALSSDFVMQVAPTLSAKAAGVDPGDVADKALILSLITGGIALGWSYIRLRPDMGKAGVHTGRIHQQRSLSDNASPRSEREKWGSRVAWLVPLALLVVMLYMLVKGNEGIDGAALIGGTGALLLLAVTAAGSGWEALDRISDHLVEGFLFAFRAMGPVIPIAGFFFLGSKEYAGTILSTEHSPALLFDLVQSGQELIPHFPLLTAMGILIIGMLTGLDGSGFSGLPLTGGLADALAASSGVDPAVLAAIGQMGCIWAGGGTLIAWSSLVAVAGLTRVSVGELVRQNFLPVVAGLIVSTLVALILW</sequence>
<proteinExistence type="predicted"/>
<feature type="transmembrane region" description="Helical" evidence="1">
    <location>
        <begin position="243"/>
        <end position="260"/>
    </location>
</feature>
<feature type="transmembrane region" description="Helical" evidence="1">
    <location>
        <begin position="411"/>
        <end position="431"/>
    </location>
</feature>
<gene>
    <name evidence="2" type="ORF">GCM10011571_26820</name>
</gene>
<organism evidence="2 3">
    <name type="scientific">Marinithermofilum abyssi</name>
    <dbReference type="NCBI Taxonomy" id="1571185"/>
    <lineage>
        <taxon>Bacteria</taxon>
        <taxon>Bacillati</taxon>
        <taxon>Bacillota</taxon>
        <taxon>Bacilli</taxon>
        <taxon>Bacillales</taxon>
        <taxon>Thermoactinomycetaceae</taxon>
        <taxon>Marinithermofilum</taxon>
    </lineage>
</organism>
<dbReference type="Proteomes" id="UP000625210">
    <property type="component" value="Unassembled WGS sequence"/>
</dbReference>
<feature type="transmembrane region" description="Helical" evidence="1">
    <location>
        <begin position="300"/>
        <end position="323"/>
    </location>
</feature>
<keyword evidence="3" id="KW-1185">Reference proteome</keyword>
<comment type="caution">
    <text evidence="2">The sequence shown here is derived from an EMBL/GenBank/DDBJ whole genome shotgun (WGS) entry which is preliminary data.</text>
</comment>
<dbReference type="AlphaFoldDB" id="A0A8J2VD71"/>
<evidence type="ECO:0000256" key="1">
    <source>
        <dbReference type="SAM" id="Phobius"/>
    </source>
</evidence>
<feature type="transmembrane region" description="Helical" evidence="1">
    <location>
        <begin position="266"/>
        <end position="288"/>
    </location>
</feature>
<feature type="transmembrane region" description="Helical" evidence="1">
    <location>
        <begin position="101"/>
        <end position="120"/>
    </location>
</feature>
<feature type="transmembrane region" description="Helical" evidence="1">
    <location>
        <begin position="127"/>
        <end position="153"/>
    </location>
</feature>
<keyword evidence="1" id="KW-0472">Membrane</keyword>
<dbReference type="EMBL" id="BMHQ01000009">
    <property type="protein sequence ID" value="GGE23346.1"/>
    <property type="molecule type" value="Genomic_DNA"/>
</dbReference>
<evidence type="ECO:0000313" key="3">
    <source>
        <dbReference type="Proteomes" id="UP000625210"/>
    </source>
</evidence>
<protein>
    <submittedName>
        <fullName evidence="2">Transporter</fullName>
    </submittedName>
</protein>
<dbReference type="RefSeq" id="WP_188648395.1">
    <property type="nucleotide sequence ID" value="NZ_BMHQ01000009.1"/>
</dbReference>
<reference evidence="2" key="1">
    <citation type="journal article" date="2014" name="Int. J. Syst. Evol. Microbiol.">
        <title>Complete genome sequence of Corynebacterium casei LMG S-19264T (=DSM 44701T), isolated from a smear-ripened cheese.</title>
        <authorList>
            <consortium name="US DOE Joint Genome Institute (JGI-PGF)"/>
            <person name="Walter F."/>
            <person name="Albersmeier A."/>
            <person name="Kalinowski J."/>
            <person name="Ruckert C."/>
        </authorList>
    </citation>
    <scope>NUCLEOTIDE SEQUENCE</scope>
    <source>
        <strain evidence="2">CGMCC 1.15179</strain>
    </source>
</reference>
<reference evidence="2" key="2">
    <citation type="submission" date="2020-09" db="EMBL/GenBank/DDBJ databases">
        <authorList>
            <person name="Sun Q."/>
            <person name="Zhou Y."/>
        </authorList>
    </citation>
    <scope>NUCLEOTIDE SEQUENCE</scope>
    <source>
        <strain evidence="2">CGMCC 1.15179</strain>
    </source>
</reference>
<feature type="transmembrane region" description="Helical" evidence="1">
    <location>
        <begin position="63"/>
        <end position="81"/>
    </location>
</feature>
<feature type="transmembrane region" description="Helical" evidence="1">
    <location>
        <begin position="187"/>
        <end position="204"/>
    </location>
</feature>
<feature type="transmembrane region" description="Helical" evidence="1">
    <location>
        <begin position="12"/>
        <end position="42"/>
    </location>
</feature>